<organism evidence="1 2">
    <name type="scientific">Aphanomyces astaci</name>
    <name type="common">Crayfish plague agent</name>
    <dbReference type="NCBI Taxonomy" id="112090"/>
    <lineage>
        <taxon>Eukaryota</taxon>
        <taxon>Sar</taxon>
        <taxon>Stramenopiles</taxon>
        <taxon>Oomycota</taxon>
        <taxon>Saprolegniomycetes</taxon>
        <taxon>Saprolegniales</taxon>
        <taxon>Verrucalvaceae</taxon>
        <taxon>Aphanomyces</taxon>
    </lineage>
</organism>
<dbReference type="EMBL" id="QUTA01005631">
    <property type="protein sequence ID" value="RHY14860.1"/>
    <property type="molecule type" value="Genomic_DNA"/>
</dbReference>
<proteinExistence type="predicted"/>
<dbReference type="AlphaFoldDB" id="A0A397BAR9"/>
<dbReference type="GO" id="GO:0005929">
    <property type="term" value="C:cilium"/>
    <property type="evidence" value="ECO:0007669"/>
    <property type="project" value="GOC"/>
</dbReference>
<protein>
    <submittedName>
        <fullName evidence="1">Uncharacterized protein</fullName>
    </submittedName>
</protein>
<feature type="non-terminal residue" evidence="1">
    <location>
        <position position="1"/>
    </location>
</feature>
<dbReference type="InterPro" id="IPR042505">
    <property type="entry name" value="DYNC2I1"/>
</dbReference>
<dbReference type="GO" id="GO:0045503">
    <property type="term" value="F:dynein light chain binding"/>
    <property type="evidence" value="ECO:0007669"/>
    <property type="project" value="InterPro"/>
</dbReference>
<name>A0A397BAR9_APHAT</name>
<reference evidence="1 2" key="1">
    <citation type="submission" date="2018-08" db="EMBL/GenBank/DDBJ databases">
        <title>Aphanomyces genome sequencing and annotation.</title>
        <authorList>
            <person name="Minardi D."/>
            <person name="Oidtmann B."/>
            <person name="Van Der Giezen M."/>
            <person name="Studholme D.J."/>
        </authorList>
    </citation>
    <scope>NUCLEOTIDE SEQUENCE [LARGE SCALE GENOMIC DNA]</scope>
    <source>
        <strain evidence="1 2">Yx</strain>
    </source>
</reference>
<gene>
    <name evidence="1" type="ORF">DYB25_012629</name>
</gene>
<evidence type="ECO:0000313" key="1">
    <source>
        <dbReference type="EMBL" id="RHY14860.1"/>
    </source>
</evidence>
<dbReference type="VEuPathDB" id="FungiDB:H257_02186"/>
<sequence>AAVRAIPSGKKDSTLHNHPLGSRALSIDSCVEIGGRVKLVKTAVIDSVAAPSLLVGPSANEFAFFPADPNQFVVGTTGGAIVHGSRFDKKLGVKAYRRGGDYGGGGVSAVTSLAFHPTLSQYFLAGYADGSLRADIARTCRPSIAIAGASSKPLAIHELWYDL</sequence>
<dbReference type="GO" id="GO:0005868">
    <property type="term" value="C:cytoplasmic dynein complex"/>
    <property type="evidence" value="ECO:0007669"/>
    <property type="project" value="InterPro"/>
</dbReference>
<dbReference type="PANTHER" id="PTHR16022">
    <property type="entry name" value="WD REPEAT DOMAIN 60"/>
    <property type="match status" value="1"/>
</dbReference>
<dbReference type="GO" id="GO:0042073">
    <property type="term" value="P:intraciliary transport"/>
    <property type="evidence" value="ECO:0007669"/>
    <property type="project" value="InterPro"/>
</dbReference>
<dbReference type="GO" id="GO:0045504">
    <property type="term" value="F:dynein heavy chain binding"/>
    <property type="evidence" value="ECO:0007669"/>
    <property type="project" value="InterPro"/>
</dbReference>
<evidence type="ECO:0000313" key="2">
    <source>
        <dbReference type="Proteomes" id="UP000266239"/>
    </source>
</evidence>
<dbReference type="PANTHER" id="PTHR16022:SF0">
    <property type="entry name" value="CYTOPLASMIC DYNEIN 2 INTERMEDIATE CHAIN 1"/>
    <property type="match status" value="1"/>
</dbReference>
<dbReference type="Proteomes" id="UP000266239">
    <property type="component" value="Unassembled WGS sequence"/>
</dbReference>
<comment type="caution">
    <text evidence="1">The sequence shown here is derived from an EMBL/GenBank/DDBJ whole genome shotgun (WGS) entry which is preliminary data.</text>
</comment>
<accession>A0A397BAR9</accession>